<proteinExistence type="predicted"/>
<evidence type="ECO:0000313" key="1">
    <source>
        <dbReference type="EMBL" id="MBW4671120.1"/>
    </source>
</evidence>
<accession>A0A951QS74</accession>
<reference evidence="1" key="1">
    <citation type="submission" date="2021-05" db="EMBL/GenBank/DDBJ databases">
        <authorList>
            <person name="Pietrasiak N."/>
            <person name="Ward R."/>
            <person name="Stajich J.E."/>
            <person name="Kurbessoian T."/>
        </authorList>
    </citation>
    <scope>NUCLEOTIDE SEQUENCE</scope>
    <source>
        <strain evidence="1">GSE-NOS-MK-12-04C</strain>
    </source>
</reference>
<dbReference type="Proteomes" id="UP000729701">
    <property type="component" value="Unassembled WGS sequence"/>
</dbReference>
<sequence length="388" mass="43274">MPSVKYRLFFNNISATQEQLDRFEEITVSQGMGMAWEAQLQMPIVTDEKGRWLGEADRFIADFNPLRIEVQVGDGDFVPLIDGPILGSQRELNAEPGRSMLTIRVQDDSYYLNREEKQYHFERLRDDEIATQLFQEFPGVIKERKIDPTPTPLVTPIPDVVRRGTAMHLLRFLADRQSLNAYVLPGSQPGHSIGCFQELPTRTDGLPSLVLLGSDRNVFNFNPSNDSQQPARFRAYAVGLSDKRITRSDSDLEVVPRLGTAPTTPPDSAVQLLWPRHGDTVDLDRWVAAQTLQASYSISATGSVVADCYAGVLSPYRLIQVCGANTRESGTYLISRVTHRLTRSQYSQEFTLRRNAQSEDSASNNNAGIAVAAGVGISFSFNVQGRIF</sequence>
<protein>
    <submittedName>
        <fullName evidence="1">Uncharacterized protein</fullName>
    </submittedName>
</protein>
<comment type="caution">
    <text evidence="1">The sequence shown here is derived from an EMBL/GenBank/DDBJ whole genome shotgun (WGS) entry which is preliminary data.</text>
</comment>
<reference evidence="1" key="2">
    <citation type="journal article" date="2022" name="Microbiol. Resour. Announc.">
        <title>Metagenome Sequencing to Explore Phylogenomics of Terrestrial Cyanobacteria.</title>
        <authorList>
            <person name="Ward R.D."/>
            <person name="Stajich J.E."/>
            <person name="Johansen J.R."/>
            <person name="Huntemann M."/>
            <person name="Clum A."/>
            <person name="Foster B."/>
            <person name="Foster B."/>
            <person name="Roux S."/>
            <person name="Palaniappan K."/>
            <person name="Varghese N."/>
            <person name="Mukherjee S."/>
            <person name="Reddy T.B.K."/>
            <person name="Daum C."/>
            <person name="Copeland A."/>
            <person name="Chen I.A."/>
            <person name="Ivanova N.N."/>
            <person name="Kyrpides N.C."/>
            <person name="Shapiro N."/>
            <person name="Eloe-Fadrosh E.A."/>
            <person name="Pietrasiak N."/>
        </authorList>
    </citation>
    <scope>NUCLEOTIDE SEQUENCE</scope>
    <source>
        <strain evidence="1">GSE-NOS-MK-12-04C</strain>
    </source>
</reference>
<evidence type="ECO:0000313" key="2">
    <source>
        <dbReference type="Proteomes" id="UP000729701"/>
    </source>
</evidence>
<dbReference type="EMBL" id="JAHHGZ010000039">
    <property type="protein sequence ID" value="MBW4671120.1"/>
    <property type="molecule type" value="Genomic_DNA"/>
</dbReference>
<gene>
    <name evidence="1" type="ORF">KME60_27775</name>
</gene>
<dbReference type="AlphaFoldDB" id="A0A951QS74"/>
<name>A0A951QS74_9CYAN</name>
<organism evidence="1 2">
    <name type="scientific">Cyanomargarita calcarea GSE-NOS-MK-12-04C</name>
    <dbReference type="NCBI Taxonomy" id="2839659"/>
    <lineage>
        <taxon>Bacteria</taxon>
        <taxon>Bacillati</taxon>
        <taxon>Cyanobacteriota</taxon>
        <taxon>Cyanophyceae</taxon>
        <taxon>Nostocales</taxon>
        <taxon>Cyanomargaritaceae</taxon>
        <taxon>Cyanomargarita</taxon>
    </lineage>
</organism>